<dbReference type="PROSITE" id="PS51084">
    <property type="entry name" value="HIT_2"/>
    <property type="match status" value="1"/>
</dbReference>
<evidence type="ECO:0000256" key="1">
    <source>
        <dbReference type="PIRSR" id="PIRSR601310-1"/>
    </source>
</evidence>
<dbReference type="PANTHER" id="PTHR46648">
    <property type="entry name" value="HIT FAMILY PROTEIN 1"/>
    <property type="match status" value="1"/>
</dbReference>
<proteinExistence type="predicted"/>
<dbReference type="GO" id="GO:0003824">
    <property type="term" value="F:catalytic activity"/>
    <property type="evidence" value="ECO:0007669"/>
    <property type="project" value="InterPro"/>
</dbReference>
<dbReference type="Pfam" id="PF01230">
    <property type="entry name" value="HIT"/>
    <property type="match status" value="1"/>
</dbReference>
<comment type="caution">
    <text evidence="5">The sequence shown here is derived from an EMBL/GenBank/DDBJ whole genome shotgun (WGS) entry which is preliminary data.</text>
</comment>
<evidence type="ECO:0000313" key="6">
    <source>
        <dbReference type="Proteomes" id="UP001175353"/>
    </source>
</evidence>
<evidence type="ECO:0000256" key="3">
    <source>
        <dbReference type="PROSITE-ProRule" id="PRU00464"/>
    </source>
</evidence>
<sequence>MSSLEEHYPTPCAFCRIAAAYPPDASSPIPSNPDPEKVDPQCFLLLSTPHVLAFLDILPIAPGHILLATRKHYQKLVDLHNTVPTTPGDAARATRDEARETSRALGEYLPLLSRALCAVTGIEDWNVVQNNGERAAQVVPHIHFHLIPRYQEGRREVEGKGRKGGVDVGMLKSWRVFGRGAREDLDEEEAVGMAGELRGVMRGELEGEGEAGGNVGGKAK</sequence>
<dbReference type="GO" id="GO:0009117">
    <property type="term" value="P:nucleotide metabolic process"/>
    <property type="evidence" value="ECO:0007669"/>
    <property type="project" value="TreeGrafter"/>
</dbReference>
<dbReference type="AlphaFoldDB" id="A0AAN6GXY8"/>
<dbReference type="SUPFAM" id="SSF54197">
    <property type="entry name" value="HIT-like"/>
    <property type="match status" value="1"/>
</dbReference>
<name>A0AAN6GXY8_9PEZI</name>
<dbReference type="Proteomes" id="UP001175353">
    <property type="component" value="Unassembled WGS sequence"/>
</dbReference>
<dbReference type="PANTHER" id="PTHR46648:SF2">
    <property type="entry name" value="HIT DOMAIN-CONTAINING PROTEIN"/>
    <property type="match status" value="1"/>
</dbReference>
<keyword evidence="6" id="KW-1185">Reference proteome</keyword>
<reference evidence="5" key="1">
    <citation type="submission" date="2023-06" db="EMBL/GenBank/DDBJ databases">
        <title>Black Yeasts Isolated from many extreme environments.</title>
        <authorList>
            <person name="Coleine C."/>
            <person name="Stajich J.E."/>
            <person name="Selbmann L."/>
        </authorList>
    </citation>
    <scope>NUCLEOTIDE SEQUENCE</scope>
    <source>
        <strain evidence="5">CCFEE 5200</strain>
    </source>
</reference>
<evidence type="ECO:0000313" key="5">
    <source>
        <dbReference type="EMBL" id="KAK0949441.1"/>
    </source>
</evidence>
<gene>
    <name evidence="5" type="ORF">LTR91_026461</name>
</gene>
<dbReference type="InterPro" id="IPR011146">
    <property type="entry name" value="HIT-like"/>
</dbReference>
<organism evidence="5 6">
    <name type="scientific">Friedmanniomyces endolithicus</name>
    <dbReference type="NCBI Taxonomy" id="329885"/>
    <lineage>
        <taxon>Eukaryota</taxon>
        <taxon>Fungi</taxon>
        <taxon>Dikarya</taxon>
        <taxon>Ascomycota</taxon>
        <taxon>Pezizomycotina</taxon>
        <taxon>Dothideomycetes</taxon>
        <taxon>Dothideomycetidae</taxon>
        <taxon>Mycosphaerellales</taxon>
        <taxon>Teratosphaeriaceae</taxon>
        <taxon>Friedmanniomyces</taxon>
    </lineage>
</organism>
<dbReference type="EMBL" id="JAUJLE010001161">
    <property type="protein sequence ID" value="KAK0949441.1"/>
    <property type="molecule type" value="Genomic_DNA"/>
</dbReference>
<feature type="domain" description="HIT" evidence="4">
    <location>
        <begin position="31"/>
        <end position="157"/>
    </location>
</feature>
<feature type="short sequence motif" description="Histidine triad motif" evidence="2 3">
    <location>
        <begin position="141"/>
        <end position="145"/>
    </location>
</feature>
<dbReference type="PROSITE" id="PS00892">
    <property type="entry name" value="HIT_1"/>
    <property type="match status" value="1"/>
</dbReference>
<dbReference type="InterPro" id="IPR036265">
    <property type="entry name" value="HIT-like_sf"/>
</dbReference>
<dbReference type="InterPro" id="IPR001310">
    <property type="entry name" value="Histidine_triad_HIT"/>
</dbReference>
<dbReference type="InterPro" id="IPR019808">
    <property type="entry name" value="Histidine_triad_CS"/>
</dbReference>
<evidence type="ECO:0000256" key="2">
    <source>
        <dbReference type="PIRSR" id="PIRSR601310-3"/>
    </source>
</evidence>
<evidence type="ECO:0000259" key="4">
    <source>
        <dbReference type="PROSITE" id="PS51084"/>
    </source>
</evidence>
<feature type="active site" description="Tele-AMP-histidine intermediate" evidence="1">
    <location>
        <position position="143"/>
    </location>
</feature>
<dbReference type="Gene3D" id="3.30.428.10">
    <property type="entry name" value="HIT-like"/>
    <property type="match status" value="1"/>
</dbReference>
<feature type="non-terminal residue" evidence="5">
    <location>
        <position position="220"/>
    </location>
</feature>
<accession>A0AAN6GXY8</accession>
<protein>
    <recommendedName>
        <fullName evidence="4">HIT domain-containing protein</fullName>
    </recommendedName>
</protein>